<accession>A0AAV7SNG4</accession>
<feature type="region of interest" description="Disordered" evidence="1">
    <location>
        <begin position="19"/>
        <end position="39"/>
    </location>
</feature>
<proteinExistence type="predicted"/>
<name>A0AAV7SNG4_PLEWA</name>
<gene>
    <name evidence="2" type="ORF">NDU88_006026</name>
</gene>
<keyword evidence="3" id="KW-1185">Reference proteome</keyword>
<reference evidence="2" key="1">
    <citation type="journal article" date="2022" name="bioRxiv">
        <title>Sequencing and chromosome-scale assembly of the giantPleurodeles waltlgenome.</title>
        <authorList>
            <person name="Brown T."/>
            <person name="Elewa A."/>
            <person name="Iarovenko S."/>
            <person name="Subramanian E."/>
            <person name="Araus A.J."/>
            <person name="Petzold A."/>
            <person name="Susuki M."/>
            <person name="Suzuki K.-i.T."/>
            <person name="Hayashi T."/>
            <person name="Toyoda A."/>
            <person name="Oliveira C."/>
            <person name="Osipova E."/>
            <person name="Leigh N.D."/>
            <person name="Simon A."/>
            <person name="Yun M.H."/>
        </authorList>
    </citation>
    <scope>NUCLEOTIDE SEQUENCE</scope>
    <source>
        <strain evidence="2">20211129_DDA</strain>
        <tissue evidence="2">Liver</tissue>
    </source>
</reference>
<evidence type="ECO:0000256" key="1">
    <source>
        <dbReference type="SAM" id="MobiDB-lite"/>
    </source>
</evidence>
<protein>
    <submittedName>
        <fullName evidence="2">Uncharacterized protein</fullName>
    </submittedName>
</protein>
<comment type="caution">
    <text evidence="2">The sequence shown here is derived from an EMBL/GenBank/DDBJ whole genome shotgun (WGS) entry which is preliminary data.</text>
</comment>
<dbReference type="Proteomes" id="UP001066276">
    <property type="component" value="Chromosome 4_2"/>
</dbReference>
<organism evidence="2 3">
    <name type="scientific">Pleurodeles waltl</name>
    <name type="common">Iberian ribbed newt</name>
    <dbReference type="NCBI Taxonomy" id="8319"/>
    <lineage>
        <taxon>Eukaryota</taxon>
        <taxon>Metazoa</taxon>
        <taxon>Chordata</taxon>
        <taxon>Craniata</taxon>
        <taxon>Vertebrata</taxon>
        <taxon>Euteleostomi</taxon>
        <taxon>Amphibia</taxon>
        <taxon>Batrachia</taxon>
        <taxon>Caudata</taxon>
        <taxon>Salamandroidea</taxon>
        <taxon>Salamandridae</taxon>
        <taxon>Pleurodelinae</taxon>
        <taxon>Pleurodeles</taxon>
    </lineage>
</organism>
<dbReference type="AlphaFoldDB" id="A0AAV7SNG4"/>
<evidence type="ECO:0000313" key="2">
    <source>
        <dbReference type="EMBL" id="KAJ1165605.1"/>
    </source>
</evidence>
<sequence length="131" mass="14280">MTHLHRSVKSRNDIAFQCRPDEEHSPMMKHVTERGDEGRYRNEKHVECLPGLPDIYLEGPIPHPPQPLSPATPWTSFYLWHGGTPALESLYWPALPAALLAGPPGGLGLETAVMACVAVAATAFAAERTAC</sequence>
<evidence type="ECO:0000313" key="3">
    <source>
        <dbReference type="Proteomes" id="UP001066276"/>
    </source>
</evidence>
<dbReference type="EMBL" id="JANPWB010000008">
    <property type="protein sequence ID" value="KAJ1165605.1"/>
    <property type="molecule type" value="Genomic_DNA"/>
</dbReference>